<dbReference type="Proteomes" id="UP001345963">
    <property type="component" value="Unassembled WGS sequence"/>
</dbReference>
<accession>A0ABU7BDK3</accession>
<name>A0ABU7BDK3_9TELE</name>
<evidence type="ECO:0000313" key="3">
    <source>
        <dbReference type="Proteomes" id="UP001345963"/>
    </source>
</evidence>
<dbReference type="PANTHER" id="PTHR21041">
    <property type="entry name" value="DENDRITIC CELL-SPECIFIC TRANSMEMBRANE PROTEIN"/>
    <property type="match status" value="1"/>
</dbReference>
<dbReference type="InterPro" id="IPR058842">
    <property type="entry name" value="DCST1_C"/>
</dbReference>
<keyword evidence="3" id="KW-1185">Reference proteome</keyword>
<sequence length="219" mass="24204">MNPAVKQDRIRFLQQQILNERRSLGRALRRSAIKHRVDRDEGGGGGGGGGGCLQTLMLRVPGGGYLSHLLNWSSSVTCLGCGEVVRTKDIDTVACDVPQCSGLYCRPCFHSLGNMCICMRPLDFQEDGEEELDSSDDEQLNLWSVDPNSPCFADRTPRTLMRKRIFTSKSPQDHLGSPDFDSASFHTVPSGETFYHQEVELTEVSIHTPDDYGNQPASP</sequence>
<proteinExistence type="predicted"/>
<protein>
    <recommendedName>
        <fullName evidence="1">E3 ubiquitin-protein ligase DCST1-like C-terminal domain-containing protein</fullName>
    </recommendedName>
</protein>
<gene>
    <name evidence="2" type="ORF">ATANTOWER_003521</name>
</gene>
<evidence type="ECO:0000313" key="2">
    <source>
        <dbReference type="EMBL" id="MED6248682.1"/>
    </source>
</evidence>
<reference evidence="2 3" key="1">
    <citation type="submission" date="2021-07" db="EMBL/GenBank/DDBJ databases">
        <authorList>
            <person name="Palmer J.M."/>
        </authorList>
    </citation>
    <scope>NUCLEOTIDE SEQUENCE [LARGE SCALE GENOMIC DNA]</scope>
    <source>
        <strain evidence="2 3">AT_MEX2019</strain>
        <tissue evidence="2">Muscle</tissue>
    </source>
</reference>
<comment type="caution">
    <text evidence="2">The sequence shown here is derived from an EMBL/GenBank/DDBJ whole genome shotgun (WGS) entry which is preliminary data.</text>
</comment>
<dbReference type="EMBL" id="JAHUTI010050550">
    <property type="protein sequence ID" value="MED6248682.1"/>
    <property type="molecule type" value="Genomic_DNA"/>
</dbReference>
<evidence type="ECO:0000259" key="1">
    <source>
        <dbReference type="Pfam" id="PF26037"/>
    </source>
</evidence>
<feature type="domain" description="E3 ubiquitin-protein ligase DCST1-like C-terminal" evidence="1">
    <location>
        <begin position="77"/>
        <end position="120"/>
    </location>
</feature>
<organism evidence="2 3">
    <name type="scientific">Ataeniobius toweri</name>
    <dbReference type="NCBI Taxonomy" id="208326"/>
    <lineage>
        <taxon>Eukaryota</taxon>
        <taxon>Metazoa</taxon>
        <taxon>Chordata</taxon>
        <taxon>Craniata</taxon>
        <taxon>Vertebrata</taxon>
        <taxon>Euteleostomi</taxon>
        <taxon>Actinopterygii</taxon>
        <taxon>Neopterygii</taxon>
        <taxon>Teleostei</taxon>
        <taxon>Neoteleostei</taxon>
        <taxon>Acanthomorphata</taxon>
        <taxon>Ovalentaria</taxon>
        <taxon>Atherinomorphae</taxon>
        <taxon>Cyprinodontiformes</taxon>
        <taxon>Goodeidae</taxon>
        <taxon>Ataeniobius</taxon>
    </lineage>
</organism>
<dbReference type="PANTHER" id="PTHR21041:SF6">
    <property type="entry name" value="DC-STAMP DOMAIN-CONTAINING PROTEIN 2"/>
    <property type="match status" value="1"/>
</dbReference>
<dbReference type="Pfam" id="PF26037">
    <property type="entry name" value="zf-RING_DCST1_C"/>
    <property type="match status" value="1"/>
</dbReference>
<dbReference type="InterPro" id="IPR051856">
    <property type="entry name" value="CSR-E3_Ligase_Protein"/>
</dbReference>